<dbReference type="AlphaFoldDB" id="A0A1W1BPA1"/>
<comment type="subcellular location">
    <subcellularLocation>
        <location evidence="1">Membrane</location>
        <topology evidence="1">Multi-pass membrane protein</topology>
    </subcellularLocation>
</comment>
<keyword evidence="3" id="KW-1133">Transmembrane helix</keyword>
<reference evidence="6" key="1">
    <citation type="submission" date="2016-10" db="EMBL/GenBank/DDBJ databases">
        <authorList>
            <person name="de Groot N.N."/>
        </authorList>
    </citation>
    <scope>NUCLEOTIDE SEQUENCE</scope>
</reference>
<proteinExistence type="predicted"/>
<evidence type="ECO:0000256" key="1">
    <source>
        <dbReference type="ARBA" id="ARBA00004141"/>
    </source>
</evidence>
<keyword evidence="4" id="KW-0472">Membrane</keyword>
<dbReference type="InterPro" id="IPR029095">
    <property type="entry name" value="NarX-like_N"/>
</dbReference>
<sequence>MKDFIAEKKGMFLKGFVLFSIVSTFACAVEITSVTQAVDTAGKQRMYTQRMLKDYAMIGMGNTYGKPKEDLQKTIGAFEDHLTALSKYTKKAETKKSLQTVQTLWVPIRQILSEKPSKEKVGILQKDLDQLLKASNEATILFTKDSGKKSGEIVNIAGRQRMLSQRMASLYMLKVWGVDDPKFRKKLGDAMKLFGTSLKTLESSPLTTKEIALLLKKVQRSFKYFEMMNQSNTTKFIPTLIYKKSDDMLKDMNKATQLYVANETK</sequence>
<dbReference type="PROSITE" id="PS51257">
    <property type="entry name" value="PROKAR_LIPOPROTEIN"/>
    <property type="match status" value="1"/>
</dbReference>
<evidence type="ECO:0000256" key="2">
    <source>
        <dbReference type="ARBA" id="ARBA00022692"/>
    </source>
</evidence>
<dbReference type="EMBL" id="FPHL01000010">
    <property type="protein sequence ID" value="SFV55400.1"/>
    <property type="molecule type" value="Genomic_DNA"/>
</dbReference>
<evidence type="ECO:0000313" key="6">
    <source>
        <dbReference type="EMBL" id="SFV55400.1"/>
    </source>
</evidence>
<protein>
    <submittedName>
        <fullName evidence="6">Nitric oxide-responding transcriptional regulator Dnr (Crp/Fnr family)</fullName>
    </submittedName>
</protein>
<feature type="domain" description="NarX-like N-terminal" evidence="5">
    <location>
        <begin position="33"/>
        <end position="113"/>
    </location>
</feature>
<dbReference type="GO" id="GO:0016020">
    <property type="term" value="C:membrane"/>
    <property type="evidence" value="ECO:0007669"/>
    <property type="project" value="UniProtKB-SubCell"/>
</dbReference>
<evidence type="ECO:0000256" key="4">
    <source>
        <dbReference type="ARBA" id="ARBA00023136"/>
    </source>
</evidence>
<evidence type="ECO:0000256" key="3">
    <source>
        <dbReference type="ARBA" id="ARBA00022989"/>
    </source>
</evidence>
<evidence type="ECO:0000259" key="5">
    <source>
        <dbReference type="Pfam" id="PF13675"/>
    </source>
</evidence>
<accession>A0A1W1BPA1</accession>
<gene>
    <name evidence="6" type="ORF">MNB_SV-10-771</name>
</gene>
<dbReference type="Pfam" id="PF13675">
    <property type="entry name" value="PilJ"/>
    <property type="match status" value="2"/>
</dbReference>
<name>A0A1W1BPA1_9ZZZZ</name>
<keyword evidence="2" id="KW-0812">Transmembrane</keyword>
<organism evidence="6">
    <name type="scientific">hydrothermal vent metagenome</name>
    <dbReference type="NCBI Taxonomy" id="652676"/>
    <lineage>
        <taxon>unclassified sequences</taxon>
        <taxon>metagenomes</taxon>
        <taxon>ecological metagenomes</taxon>
    </lineage>
</organism>
<feature type="domain" description="NarX-like N-terminal" evidence="5">
    <location>
        <begin position="146"/>
        <end position="207"/>
    </location>
</feature>